<sequence length="211" mass="22311">MSLHSIAIIMSQSCIVFAILATAFIVSFVEGQSSTSTQQLCNDVVSKLDCSLDPPRNICGNNGITYPTSCDFAKAHCADLDIHILYYGACAGKDQPDAVCTELLALTCPATANLVCASDGVTYDDFCQYQQAKCRAPDLSLVSLGTCPTQPPTPTASLFELICQVILTEACPTGQTQVCGSDGNTYSSGCELEKANCQDSSSIYLQKDGPC</sequence>
<dbReference type="InterPro" id="IPR036058">
    <property type="entry name" value="Kazal_dom_sf"/>
</dbReference>
<gene>
    <name evidence="4" type="ORF">EGW08_015361</name>
</gene>
<keyword evidence="5" id="KW-1185">Reference proteome</keyword>
<dbReference type="Proteomes" id="UP000271974">
    <property type="component" value="Unassembled WGS sequence"/>
</dbReference>
<organism evidence="4 5">
    <name type="scientific">Elysia chlorotica</name>
    <name type="common">Eastern emerald elysia</name>
    <name type="synonym">Sea slug</name>
    <dbReference type="NCBI Taxonomy" id="188477"/>
    <lineage>
        <taxon>Eukaryota</taxon>
        <taxon>Metazoa</taxon>
        <taxon>Spiralia</taxon>
        <taxon>Lophotrochozoa</taxon>
        <taxon>Mollusca</taxon>
        <taxon>Gastropoda</taxon>
        <taxon>Heterobranchia</taxon>
        <taxon>Euthyneura</taxon>
        <taxon>Panpulmonata</taxon>
        <taxon>Sacoglossa</taxon>
        <taxon>Placobranchoidea</taxon>
        <taxon>Plakobranchidae</taxon>
        <taxon>Elysia</taxon>
    </lineage>
</organism>
<evidence type="ECO:0000256" key="2">
    <source>
        <dbReference type="SAM" id="SignalP"/>
    </source>
</evidence>
<name>A0A3S0ZWB8_ELYCH</name>
<dbReference type="AlphaFoldDB" id="A0A3S0ZWB8"/>
<dbReference type="PANTHER" id="PTHR10913">
    <property type="entry name" value="FOLLISTATIN-RELATED"/>
    <property type="match status" value="1"/>
</dbReference>
<comment type="caution">
    <text evidence="4">The sequence shown here is derived from an EMBL/GenBank/DDBJ whole genome shotgun (WGS) entry which is preliminary data.</text>
</comment>
<feature type="domain" description="Kazal-like" evidence="3">
    <location>
        <begin position="157"/>
        <end position="211"/>
    </location>
</feature>
<dbReference type="Pfam" id="PF07648">
    <property type="entry name" value="Kazal_2"/>
    <property type="match status" value="3"/>
</dbReference>
<dbReference type="STRING" id="188477.A0A3S0ZWB8"/>
<dbReference type="GO" id="GO:0030154">
    <property type="term" value="P:cell differentiation"/>
    <property type="evidence" value="ECO:0007669"/>
    <property type="project" value="TreeGrafter"/>
</dbReference>
<evidence type="ECO:0000256" key="1">
    <source>
        <dbReference type="ARBA" id="ARBA00023157"/>
    </source>
</evidence>
<keyword evidence="2" id="KW-0732">Signal</keyword>
<dbReference type="EMBL" id="RQTK01000627">
    <property type="protein sequence ID" value="RUS76870.1"/>
    <property type="molecule type" value="Genomic_DNA"/>
</dbReference>
<evidence type="ECO:0000259" key="3">
    <source>
        <dbReference type="PROSITE" id="PS51465"/>
    </source>
</evidence>
<keyword evidence="1" id="KW-1015">Disulfide bond</keyword>
<dbReference type="InterPro" id="IPR050653">
    <property type="entry name" value="Prot_Inhib_GrowthFact_Antg"/>
</dbReference>
<feature type="chain" id="PRO_5018571586" description="Kazal-like domain-containing protein" evidence="2">
    <location>
        <begin position="32"/>
        <end position="211"/>
    </location>
</feature>
<feature type="signal peptide" evidence="2">
    <location>
        <begin position="1"/>
        <end position="31"/>
    </location>
</feature>
<dbReference type="SMART" id="SM00280">
    <property type="entry name" value="KAZAL"/>
    <property type="match status" value="3"/>
</dbReference>
<dbReference type="CDD" id="cd00104">
    <property type="entry name" value="KAZAL_FS"/>
    <property type="match status" value="3"/>
</dbReference>
<dbReference type="InterPro" id="IPR002350">
    <property type="entry name" value="Kazal_dom"/>
</dbReference>
<dbReference type="GO" id="GO:0005576">
    <property type="term" value="C:extracellular region"/>
    <property type="evidence" value="ECO:0007669"/>
    <property type="project" value="TreeGrafter"/>
</dbReference>
<dbReference type="OrthoDB" id="126772at2759"/>
<dbReference type="PANTHER" id="PTHR10913:SF78">
    <property type="entry name" value="AGRIN"/>
    <property type="match status" value="1"/>
</dbReference>
<reference evidence="4 5" key="1">
    <citation type="submission" date="2019-01" db="EMBL/GenBank/DDBJ databases">
        <title>A draft genome assembly of the solar-powered sea slug Elysia chlorotica.</title>
        <authorList>
            <person name="Cai H."/>
            <person name="Li Q."/>
            <person name="Fang X."/>
            <person name="Li J."/>
            <person name="Curtis N.E."/>
            <person name="Altenburger A."/>
            <person name="Shibata T."/>
            <person name="Feng M."/>
            <person name="Maeda T."/>
            <person name="Schwartz J.A."/>
            <person name="Shigenobu S."/>
            <person name="Lundholm N."/>
            <person name="Nishiyama T."/>
            <person name="Yang H."/>
            <person name="Hasebe M."/>
            <person name="Li S."/>
            <person name="Pierce S.K."/>
            <person name="Wang J."/>
        </authorList>
    </citation>
    <scope>NUCLEOTIDE SEQUENCE [LARGE SCALE GENOMIC DNA]</scope>
    <source>
        <strain evidence="4">EC2010</strain>
        <tissue evidence="4">Whole organism of an adult</tissue>
    </source>
</reference>
<evidence type="ECO:0000313" key="4">
    <source>
        <dbReference type="EMBL" id="RUS76870.1"/>
    </source>
</evidence>
<protein>
    <recommendedName>
        <fullName evidence="3">Kazal-like domain-containing protein</fullName>
    </recommendedName>
</protein>
<evidence type="ECO:0000313" key="5">
    <source>
        <dbReference type="Proteomes" id="UP000271974"/>
    </source>
</evidence>
<feature type="domain" description="Kazal-like" evidence="3">
    <location>
        <begin position="35"/>
        <end position="92"/>
    </location>
</feature>
<dbReference type="PROSITE" id="PS51465">
    <property type="entry name" value="KAZAL_2"/>
    <property type="match status" value="3"/>
</dbReference>
<accession>A0A3S0ZWB8</accession>
<dbReference type="Gene3D" id="3.30.60.30">
    <property type="match status" value="3"/>
</dbReference>
<dbReference type="SUPFAM" id="SSF100895">
    <property type="entry name" value="Kazal-type serine protease inhibitors"/>
    <property type="match status" value="3"/>
</dbReference>
<feature type="domain" description="Kazal-like" evidence="3">
    <location>
        <begin position="94"/>
        <end position="149"/>
    </location>
</feature>
<proteinExistence type="predicted"/>